<accession>A0A0B1Z8A2</accession>
<proteinExistence type="predicted"/>
<organism evidence="2 3">
    <name type="scientific">Pseudomonas frederiksbergensis</name>
    <dbReference type="NCBI Taxonomy" id="104087"/>
    <lineage>
        <taxon>Bacteria</taxon>
        <taxon>Pseudomonadati</taxon>
        <taxon>Pseudomonadota</taxon>
        <taxon>Gammaproteobacteria</taxon>
        <taxon>Pseudomonadales</taxon>
        <taxon>Pseudomonadaceae</taxon>
        <taxon>Pseudomonas</taxon>
    </lineage>
</organism>
<name>A0A0B1Z8A2_9PSED</name>
<evidence type="ECO:0000256" key="1">
    <source>
        <dbReference type="SAM" id="Coils"/>
    </source>
</evidence>
<reference evidence="3" key="1">
    <citation type="submission" date="2015-03" db="EMBL/GenBank/DDBJ databases">
        <title>Pseudomonas frederiksbergensis hydrocarbon degrader.</title>
        <authorList>
            <person name="Brown L.M."/>
            <person name="Ruiz O.N."/>
            <person name="Mueller S."/>
            <person name="Gunasekera T.S."/>
        </authorList>
    </citation>
    <scope>NUCLEOTIDE SEQUENCE [LARGE SCALE GENOMIC DNA]</scope>
    <source>
        <strain evidence="3">SI8</strain>
    </source>
</reference>
<keyword evidence="1" id="KW-0175">Coiled coil</keyword>
<comment type="caution">
    <text evidence="2">The sequence shown here is derived from an EMBL/GenBank/DDBJ whole genome shotgun (WGS) entry which is preliminary data.</text>
</comment>
<dbReference type="SUPFAM" id="SSF58113">
    <property type="entry name" value="Apolipoprotein A-I"/>
    <property type="match status" value="1"/>
</dbReference>
<feature type="coiled-coil region" evidence="1">
    <location>
        <begin position="36"/>
        <end position="81"/>
    </location>
</feature>
<evidence type="ECO:0000313" key="3">
    <source>
        <dbReference type="Proteomes" id="UP000030949"/>
    </source>
</evidence>
<dbReference type="AlphaFoldDB" id="A0A0B1Z8A2"/>
<dbReference type="RefSeq" id="WP_039589790.1">
    <property type="nucleotide sequence ID" value="NZ_JQGJ02000005.1"/>
</dbReference>
<gene>
    <name evidence="2" type="ORF">JZ00_06775</name>
</gene>
<protein>
    <submittedName>
        <fullName evidence="2">Uncharacterized protein</fullName>
    </submittedName>
</protein>
<evidence type="ECO:0000313" key="2">
    <source>
        <dbReference type="EMBL" id="KHK65578.1"/>
    </source>
</evidence>
<dbReference type="OrthoDB" id="6859560at2"/>
<dbReference type="Proteomes" id="UP000030949">
    <property type="component" value="Unassembled WGS sequence"/>
</dbReference>
<sequence length="202" mass="22491">MTLQSYAHQTVAWAKQRLDETDAILSEVEKLATDIKEDSRKQADAARARLAESRAKLQQYYDALRAQADTVKQEAGEIQDKLEAEWIEVESALQQFVATTGDQVKTVRSIVVVRARAQRQAWQDSLKDLRGQAADAVEKARGELDAAFDHLSAAADKFQARIGEVKDAGDESWRAVKQGFTNAKAARDVTVQKIKDTFSKVL</sequence>
<dbReference type="EMBL" id="JQGJ01000003">
    <property type="protein sequence ID" value="KHK65578.1"/>
    <property type="molecule type" value="Genomic_DNA"/>
</dbReference>
<dbReference type="Gene3D" id="1.20.120.20">
    <property type="entry name" value="Apolipoprotein"/>
    <property type="match status" value="1"/>
</dbReference>